<dbReference type="EMBL" id="CP003775">
    <property type="protein sequence ID" value="AFQ50462.1"/>
    <property type="molecule type" value="Genomic_DNA"/>
</dbReference>
<evidence type="ECO:0000313" key="2">
    <source>
        <dbReference type="Proteomes" id="UP000032866"/>
    </source>
</evidence>
<evidence type="ECO:0000313" key="1">
    <source>
        <dbReference type="EMBL" id="AFQ50462.1"/>
    </source>
</evidence>
<protein>
    <submittedName>
        <fullName evidence="1">Uncharacterized protein</fullName>
    </submittedName>
</protein>
<dbReference type="Proteomes" id="UP000032866">
    <property type="component" value="Chromosome 2"/>
</dbReference>
<accession>A0A9W3K3W8</accession>
<proteinExistence type="predicted"/>
<dbReference type="KEGG" id="bct:GEM_4072"/>
<gene>
    <name evidence="1" type="ORF">GEM_4072</name>
</gene>
<organism evidence="1 2">
    <name type="scientific">Burkholderia cepacia GG4</name>
    <dbReference type="NCBI Taxonomy" id="1009846"/>
    <lineage>
        <taxon>Bacteria</taxon>
        <taxon>Pseudomonadati</taxon>
        <taxon>Pseudomonadota</taxon>
        <taxon>Betaproteobacteria</taxon>
        <taxon>Burkholderiales</taxon>
        <taxon>Burkholderiaceae</taxon>
        <taxon>Burkholderia</taxon>
        <taxon>Burkholderia cepacia complex</taxon>
    </lineage>
</organism>
<dbReference type="AlphaFoldDB" id="A0A9W3K3W8"/>
<sequence>MDRNVVPLTDPYRNHATKMPGFVAPTETELREIWRNNQDPEIRRLILEIVTLRKSLQKVMDWWEGANRNTTNHGELGGPFGPFRKLYFMLRDEMRRAGLM</sequence>
<name>A0A9W3K3W8_BURCE</name>
<dbReference type="RefSeq" id="WP_014899232.1">
    <property type="nucleotide sequence ID" value="NC_018514.1"/>
</dbReference>
<reference evidence="1 2" key="1">
    <citation type="journal article" date="2012" name="J. Bacteriol.">
        <title>Complete Genome Sequence of Burkholderia sp. Strain GG4, a Betaproteobacterium That Reduces 3-Oxo-N-Acylhomoserine Lactones and Produces Different N-Acylhomoserine Lactones.</title>
        <authorList>
            <person name="Hong K.W."/>
            <person name="Koh C.L."/>
            <person name="Sam C.K."/>
            <person name="Yin W.F."/>
            <person name="Chan K.G."/>
        </authorList>
    </citation>
    <scope>NUCLEOTIDE SEQUENCE [LARGE SCALE GENOMIC DNA]</scope>
    <source>
        <strain evidence="1 2">GG4</strain>
    </source>
</reference>